<evidence type="ECO:0000256" key="20">
    <source>
        <dbReference type="SAM" id="SignalP"/>
    </source>
</evidence>
<feature type="domain" description="G-protein coupled receptors family 3 profile" evidence="21">
    <location>
        <begin position="537"/>
        <end position="791"/>
    </location>
</feature>
<keyword evidence="13" id="KW-0325">Glycoprotein</keyword>
<dbReference type="Proteomes" id="UP000783686">
    <property type="component" value="Unassembled WGS sequence"/>
</dbReference>
<evidence type="ECO:0000256" key="8">
    <source>
        <dbReference type="ARBA" id="ARBA00023040"/>
    </source>
</evidence>
<evidence type="ECO:0000256" key="18">
    <source>
        <dbReference type="SAM" id="MobiDB-lite"/>
    </source>
</evidence>
<feature type="transmembrane region" description="Helical" evidence="19">
    <location>
        <begin position="463"/>
        <end position="484"/>
    </location>
</feature>
<evidence type="ECO:0000256" key="6">
    <source>
        <dbReference type="ARBA" id="ARBA00022989"/>
    </source>
</evidence>
<name>A0A811LA92_9BILA</name>
<dbReference type="PANTHER" id="PTHR10519:SF77">
    <property type="entry name" value="GAMMA-AMINOBUTYRIC ACID TYPE B RECEPTOR SUBUNIT 1"/>
    <property type="match status" value="1"/>
</dbReference>
<feature type="transmembrane region" description="Helical" evidence="19">
    <location>
        <begin position="694"/>
        <end position="715"/>
    </location>
</feature>
<dbReference type="InterPro" id="IPR017978">
    <property type="entry name" value="GPCR_3_C"/>
</dbReference>
<evidence type="ECO:0000313" key="23">
    <source>
        <dbReference type="Proteomes" id="UP000614601"/>
    </source>
</evidence>
<feature type="coiled-coil region" evidence="17">
    <location>
        <begin position="815"/>
        <end position="842"/>
    </location>
</feature>
<feature type="transmembrane region" description="Helical" evidence="19">
    <location>
        <begin position="727"/>
        <end position="749"/>
    </location>
</feature>
<evidence type="ECO:0000256" key="13">
    <source>
        <dbReference type="ARBA" id="ARBA00023180"/>
    </source>
</evidence>
<dbReference type="PROSITE" id="PS50259">
    <property type="entry name" value="G_PROTEIN_RECEP_F3_4"/>
    <property type="match status" value="1"/>
</dbReference>
<dbReference type="Gene3D" id="3.40.50.2300">
    <property type="match status" value="2"/>
</dbReference>
<evidence type="ECO:0000256" key="10">
    <source>
        <dbReference type="ARBA" id="ARBA00023136"/>
    </source>
</evidence>
<keyword evidence="8" id="KW-0297">G-protein coupled receptor</keyword>
<dbReference type="InterPro" id="IPR002455">
    <property type="entry name" value="GPCR3_GABA-B"/>
</dbReference>
<dbReference type="GO" id="GO:0045211">
    <property type="term" value="C:postsynaptic membrane"/>
    <property type="evidence" value="ECO:0007669"/>
    <property type="project" value="UniProtKB-SubCell"/>
</dbReference>
<keyword evidence="15" id="KW-0628">Postsynaptic cell membrane</keyword>
<keyword evidence="5 20" id="KW-0732">Signal</keyword>
<feature type="compositionally biased region" description="Polar residues" evidence="18">
    <location>
        <begin position="945"/>
        <end position="954"/>
    </location>
</feature>
<dbReference type="SUPFAM" id="SSF53822">
    <property type="entry name" value="Periplasmic binding protein-like I"/>
    <property type="match status" value="1"/>
</dbReference>
<feature type="transmembrane region" description="Helical" evidence="19">
    <location>
        <begin position="541"/>
        <end position="561"/>
    </location>
</feature>
<dbReference type="Pfam" id="PF01094">
    <property type="entry name" value="ANF_receptor"/>
    <property type="match status" value="1"/>
</dbReference>
<dbReference type="EMBL" id="CAJFCW020000005">
    <property type="protein sequence ID" value="CAG9120640.1"/>
    <property type="molecule type" value="Genomic_DNA"/>
</dbReference>
<evidence type="ECO:0000256" key="9">
    <source>
        <dbReference type="ARBA" id="ARBA00023054"/>
    </source>
</evidence>
<keyword evidence="14" id="KW-0807">Transducer</keyword>
<sequence length="954" mass="107879">MSKNGAMLYASWRRDRPALFSLLLALLLQLIKAKELSELHIGSMFPMEAGAGGWPGGQACLPAVEMALHDINNSPEVLPGFHLKSHNHNTKCQPGLAAKQLYELLYKPPVKLMLISGCSPVTTVVAEAAPVWNLIVLSYGASSPALSNRDRFPTLFRTHPSANMQNPTRIRLFEKFGWTKITILQSVEEVFTSTAKDLEEQCRQHNIRVERQSFYGDPRDAIKTLVRQDARIIVGLFYVTEARRVLCQAYKHGLYGKKYVWFFIGWYADEWYIPPKDEHINCTAEQMKEAAQYHFTTESIMLSRDNQPAISGMTGKQFQERLNKKIETQPSNTGGYPEAPLAYDAVWALALALNCTQNSLPIGVKLEDFTYNNKVIADRLFDCVKDTKFKGVSGEVMFSDSGDRIARSQIEQMQDGKYVMLGYYDATTQKWDWFNKEKFAGDGKPPPDSLVIKESFMTVRLEFFIIVALTAVIGVLISIATLIFNIKFGYRGVIIQSQPQCNMILIVGCMFCLLNLLLMGLPVDDMTIPKGTFTLFCYSKLTFLMVGFTMSYGAMFAKVWIVHRMGTRENQEVAAVKEEEDHSPWESIRMLMSALVGRQVLVAAALRKLSNQAYISLIARRPCLLNQPIPPNRFYVVVGCLLAVDLSLTFLWMILDPMERKVKKFSLQEPQSGPTEDIRLLPVLEYCESEHQNVWTTIFLGYKGLLLIFGLFFAYESKNLKIRFVNDIRFVCLALYNLALIILVAAPVSTLLLKDQPNSNFLFVSGVVIWCTFVSLGLVFVPKLMYIYKTPASKDMAKNGNESKNSVSKSEHLRYEQLVKENRELKRQIETRENKISECRKVLEKKLGTAVVSPITPNNNEVKQFKETDVLRSPTTPISYNNNMVQTPSSIMITHNNISSFASEEPATQSTVFTTTALIETREITEEETAPCSEFDNDDDDDDNQSTCSNEILL</sequence>
<gene>
    <name evidence="22" type="ORF">BOKJ2_LOCUS11496</name>
</gene>
<feature type="transmembrane region" description="Helical" evidence="19">
    <location>
        <begin position="761"/>
        <end position="781"/>
    </location>
</feature>
<evidence type="ECO:0000256" key="17">
    <source>
        <dbReference type="SAM" id="Coils"/>
    </source>
</evidence>
<dbReference type="PANTHER" id="PTHR10519">
    <property type="entry name" value="GABA-B RECEPTOR"/>
    <property type="match status" value="1"/>
</dbReference>
<keyword evidence="10 19" id="KW-0472">Membrane</keyword>
<comment type="subcellular location">
    <subcellularLocation>
        <location evidence="16">Postsynaptic cell membrane</location>
        <topology evidence="16">Multi-pass membrane protein</topology>
    </subcellularLocation>
</comment>
<dbReference type="GO" id="GO:0007214">
    <property type="term" value="P:gamma-aminobutyric acid signaling pathway"/>
    <property type="evidence" value="ECO:0007669"/>
    <property type="project" value="TreeGrafter"/>
</dbReference>
<feature type="region of interest" description="Disordered" evidence="18">
    <location>
        <begin position="926"/>
        <end position="954"/>
    </location>
</feature>
<keyword evidence="6 19" id="KW-1133">Transmembrane helix</keyword>
<keyword evidence="7" id="KW-0770">Synapse</keyword>
<comment type="caution">
    <text evidence="22">The sequence shown here is derived from an EMBL/GenBank/DDBJ whole genome shotgun (WGS) entry which is preliminary data.</text>
</comment>
<dbReference type="FunFam" id="3.40.50.2300:FF:000072">
    <property type="entry name" value="Gamma-aminobutyric acid type B receptor subunit 2"/>
    <property type="match status" value="1"/>
</dbReference>
<evidence type="ECO:0000313" key="22">
    <source>
        <dbReference type="EMBL" id="CAD5225273.1"/>
    </source>
</evidence>
<keyword evidence="2" id="KW-1003">Cell membrane</keyword>
<dbReference type="OrthoDB" id="17569at2759"/>
<dbReference type="GO" id="GO:0038039">
    <property type="term" value="C:G protein-coupled receptor heterodimeric complex"/>
    <property type="evidence" value="ECO:0007669"/>
    <property type="project" value="TreeGrafter"/>
</dbReference>
<keyword evidence="12" id="KW-0675">Receptor</keyword>
<evidence type="ECO:0000256" key="3">
    <source>
        <dbReference type="ARBA" id="ARBA00022553"/>
    </source>
</evidence>
<keyword evidence="23" id="KW-1185">Reference proteome</keyword>
<keyword evidence="9 17" id="KW-0175">Coiled coil</keyword>
<keyword evidence="4 19" id="KW-0812">Transmembrane</keyword>
<dbReference type="EMBL" id="CAJFDH010000005">
    <property type="protein sequence ID" value="CAD5225273.1"/>
    <property type="molecule type" value="Genomic_DNA"/>
</dbReference>
<proteinExistence type="inferred from homology"/>
<protein>
    <recommendedName>
        <fullName evidence="21">G-protein coupled receptors family 3 profile domain-containing protein</fullName>
    </recommendedName>
</protein>
<reference evidence="22" key="1">
    <citation type="submission" date="2020-09" db="EMBL/GenBank/DDBJ databases">
        <authorList>
            <person name="Kikuchi T."/>
        </authorList>
    </citation>
    <scope>NUCLEOTIDE SEQUENCE</scope>
    <source>
        <strain evidence="22">SH1</strain>
    </source>
</reference>
<dbReference type="GO" id="GO:0004965">
    <property type="term" value="F:G protein-coupled GABA receptor activity"/>
    <property type="evidence" value="ECO:0007669"/>
    <property type="project" value="InterPro"/>
</dbReference>
<dbReference type="Proteomes" id="UP000614601">
    <property type="component" value="Unassembled WGS sequence"/>
</dbReference>
<evidence type="ECO:0000256" key="4">
    <source>
        <dbReference type="ARBA" id="ARBA00022692"/>
    </source>
</evidence>
<evidence type="ECO:0000256" key="14">
    <source>
        <dbReference type="ARBA" id="ARBA00023224"/>
    </source>
</evidence>
<dbReference type="FunFam" id="3.40.50.2300:FF:000056">
    <property type="entry name" value="Gamma-aminobutyric acid type B receptor subunit 1"/>
    <property type="match status" value="1"/>
</dbReference>
<feature type="signal peptide" evidence="20">
    <location>
        <begin position="1"/>
        <end position="33"/>
    </location>
</feature>
<feature type="transmembrane region" description="Helical" evidence="19">
    <location>
        <begin position="504"/>
        <end position="521"/>
    </location>
</feature>
<keyword evidence="11" id="KW-1015">Disulfide bond</keyword>
<evidence type="ECO:0000256" key="1">
    <source>
        <dbReference type="ARBA" id="ARBA00008991"/>
    </source>
</evidence>
<evidence type="ECO:0000256" key="12">
    <source>
        <dbReference type="ARBA" id="ARBA00023170"/>
    </source>
</evidence>
<dbReference type="PRINTS" id="PR01176">
    <property type="entry name" value="GABABRECEPTR"/>
</dbReference>
<evidence type="ECO:0000256" key="11">
    <source>
        <dbReference type="ARBA" id="ARBA00023157"/>
    </source>
</evidence>
<keyword evidence="3" id="KW-0597">Phosphoprotein</keyword>
<evidence type="ECO:0000256" key="2">
    <source>
        <dbReference type="ARBA" id="ARBA00022475"/>
    </source>
</evidence>
<feature type="chain" id="PRO_5035595485" description="G-protein coupled receptors family 3 profile domain-containing protein" evidence="20">
    <location>
        <begin position="34"/>
        <end position="954"/>
    </location>
</feature>
<evidence type="ECO:0000256" key="5">
    <source>
        <dbReference type="ARBA" id="ARBA00022729"/>
    </source>
</evidence>
<accession>A0A811LA92</accession>
<dbReference type="Pfam" id="PF00003">
    <property type="entry name" value="7tm_3"/>
    <property type="match status" value="1"/>
</dbReference>
<organism evidence="22 23">
    <name type="scientific">Bursaphelenchus okinawaensis</name>
    <dbReference type="NCBI Taxonomy" id="465554"/>
    <lineage>
        <taxon>Eukaryota</taxon>
        <taxon>Metazoa</taxon>
        <taxon>Ecdysozoa</taxon>
        <taxon>Nematoda</taxon>
        <taxon>Chromadorea</taxon>
        <taxon>Rhabditida</taxon>
        <taxon>Tylenchina</taxon>
        <taxon>Tylenchomorpha</taxon>
        <taxon>Aphelenchoidea</taxon>
        <taxon>Aphelenchoididae</taxon>
        <taxon>Bursaphelenchus</taxon>
    </lineage>
</organism>
<dbReference type="CDD" id="cd06366">
    <property type="entry name" value="PBP1_GABAb_receptor"/>
    <property type="match status" value="1"/>
</dbReference>
<evidence type="ECO:0000256" key="7">
    <source>
        <dbReference type="ARBA" id="ARBA00023018"/>
    </source>
</evidence>
<dbReference type="AlphaFoldDB" id="A0A811LA92"/>
<evidence type="ECO:0000256" key="15">
    <source>
        <dbReference type="ARBA" id="ARBA00023257"/>
    </source>
</evidence>
<feature type="transmembrane region" description="Helical" evidence="19">
    <location>
        <begin position="634"/>
        <end position="655"/>
    </location>
</feature>
<dbReference type="InterPro" id="IPR028082">
    <property type="entry name" value="Peripla_BP_I"/>
</dbReference>
<evidence type="ECO:0000256" key="19">
    <source>
        <dbReference type="SAM" id="Phobius"/>
    </source>
</evidence>
<evidence type="ECO:0000256" key="16">
    <source>
        <dbReference type="ARBA" id="ARBA00034104"/>
    </source>
</evidence>
<dbReference type="InterPro" id="IPR001828">
    <property type="entry name" value="ANF_lig-bd_rcpt"/>
</dbReference>
<evidence type="ECO:0000259" key="21">
    <source>
        <dbReference type="PROSITE" id="PS50259"/>
    </source>
</evidence>
<dbReference type="PRINTS" id="PR01177">
    <property type="entry name" value="GABAB1RECPTR"/>
</dbReference>
<comment type="similarity">
    <text evidence="1">Belongs to the G-protein coupled receptor 3 family. GABA-B receptor subfamily.</text>
</comment>
<feature type="compositionally biased region" description="Acidic residues" evidence="18">
    <location>
        <begin position="926"/>
        <end position="944"/>
    </location>
</feature>